<accession>A0A6S7LR76</accession>
<dbReference type="OrthoDB" id="5986789at2759"/>
<reference evidence="1" key="1">
    <citation type="submission" date="2020-04" db="EMBL/GenBank/DDBJ databases">
        <authorList>
            <person name="Alioto T."/>
            <person name="Alioto T."/>
            <person name="Gomez Garrido J."/>
        </authorList>
    </citation>
    <scope>NUCLEOTIDE SEQUENCE</scope>
    <source>
        <strain evidence="1">A484AB</strain>
    </source>
</reference>
<dbReference type="AlphaFoldDB" id="A0A6S7LR76"/>
<name>A0A6S7LR76_PARCT</name>
<dbReference type="Proteomes" id="UP001152795">
    <property type="component" value="Unassembled WGS sequence"/>
</dbReference>
<evidence type="ECO:0000313" key="1">
    <source>
        <dbReference type="EMBL" id="CAB4039139.1"/>
    </source>
</evidence>
<evidence type="ECO:0000313" key="2">
    <source>
        <dbReference type="Proteomes" id="UP001152795"/>
    </source>
</evidence>
<organism evidence="1 2">
    <name type="scientific">Paramuricea clavata</name>
    <name type="common">Red gorgonian</name>
    <name type="synonym">Violescent sea-whip</name>
    <dbReference type="NCBI Taxonomy" id="317549"/>
    <lineage>
        <taxon>Eukaryota</taxon>
        <taxon>Metazoa</taxon>
        <taxon>Cnidaria</taxon>
        <taxon>Anthozoa</taxon>
        <taxon>Octocorallia</taxon>
        <taxon>Malacalcyonacea</taxon>
        <taxon>Plexauridae</taxon>
        <taxon>Paramuricea</taxon>
    </lineage>
</organism>
<proteinExistence type="predicted"/>
<feature type="non-terminal residue" evidence="1">
    <location>
        <position position="100"/>
    </location>
</feature>
<keyword evidence="2" id="KW-1185">Reference proteome</keyword>
<feature type="non-terminal residue" evidence="1">
    <location>
        <position position="1"/>
    </location>
</feature>
<sequence length="100" mass="11017">HKSSLGLIDIESEVDLILARASMFTAPENIEQFLICPAHRSTLGTGWKQAENEKCRIPVILSRHSDEVRKKPRGEAKRGLSKAGSHLVLRETGVFLPVGS</sequence>
<protein>
    <submittedName>
        <fullName evidence="1">Uncharacterized protein</fullName>
    </submittedName>
</protein>
<dbReference type="EMBL" id="CACRXK020025001">
    <property type="protein sequence ID" value="CAB4039139.1"/>
    <property type="molecule type" value="Genomic_DNA"/>
</dbReference>
<comment type="caution">
    <text evidence="1">The sequence shown here is derived from an EMBL/GenBank/DDBJ whole genome shotgun (WGS) entry which is preliminary data.</text>
</comment>
<gene>
    <name evidence="1" type="ORF">PACLA_8A056073</name>
</gene>